<reference evidence="1 2" key="1">
    <citation type="journal article" date="2012" name="Sci. Rep.">
        <title>Genomic perspectives on the evolution of fungal entomopathogenicity in Beauveria bassiana.</title>
        <authorList>
            <person name="Xiao G."/>
            <person name="Ying S.H."/>
            <person name="Zheng P."/>
            <person name="Wang Z.L."/>
            <person name="Zhang S."/>
            <person name="Xie X.Q."/>
            <person name="Shang Y."/>
            <person name="St Leger R.J."/>
            <person name="Zhao G.P."/>
            <person name="Wang C."/>
            <person name="Feng M.G."/>
        </authorList>
    </citation>
    <scope>NUCLEOTIDE SEQUENCE [LARGE SCALE GENOMIC DNA]</scope>
    <source>
        <strain evidence="1 2">ARSEF 2860</strain>
    </source>
</reference>
<name>J4WA76_BEAB2</name>
<dbReference type="EMBL" id="JH725157">
    <property type="protein sequence ID" value="EJP67060.1"/>
    <property type="molecule type" value="Genomic_DNA"/>
</dbReference>
<gene>
    <name evidence="1" type="ORF">BBA_03634</name>
</gene>
<dbReference type="HOGENOM" id="CLU_143600_0_0_1"/>
<evidence type="ECO:0000313" key="1">
    <source>
        <dbReference type="EMBL" id="EJP67060.1"/>
    </source>
</evidence>
<keyword evidence="2" id="KW-1185">Reference proteome</keyword>
<dbReference type="InParanoid" id="J4WA76"/>
<organism evidence="1 2">
    <name type="scientific">Beauveria bassiana (strain ARSEF 2860)</name>
    <name type="common">White muscardine disease fungus</name>
    <name type="synonym">Tritirachium shiotae</name>
    <dbReference type="NCBI Taxonomy" id="655819"/>
    <lineage>
        <taxon>Eukaryota</taxon>
        <taxon>Fungi</taxon>
        <taxon>Dikarya</taxon>
        <taxon>Ascomycota</taxon>
        <taxon>Pezizomycotina</taxon>
        <taxon>Sordariomycetes</taxon>
        <taxon>Hypocreomycetidae</taxon>
        <taxon>Hypocreales</taxon>
        <taxon>Cordycipitaceae</taxon>
        <taxon>Beauveria</taxon>
    </lineage>
</organism>
<dbReference type="Proteomes" id="UP000002762">
    <property type="component" value="Unassembled WGS sequence"/>
</dbReference>
<dbReference type="RefSeq" id="XP_008596953.1">
    <property type="nucleotide sequence ID" value="XM_008598731.1"/>
</dbReference>
<proteinExistence type="predicted"/>
<evidence type="ECO:0000313" key="2">
    <source>
        <dbReference type="Proteomes" id="UP000002762"/>
    </source>
</evidence>
<sequence length="154" mass="17360">MLPLSFTQCVTAGIALVAKQYPKAELLEALCTSPKVGYVNSPSEFTNLDLVFRANDGTWGSVRMNTTNCADFALEYVSEPVMDDVAIPWPVEKDAVQADQYLKESSYPSAYDSMLLRWPFYPGDDEPYYIFHLEKYGDLFAFVPTRSIKICLSK</sequence>
<dbReference type="GeneID" id="19886646"/>
<accession>J4WA76</accession>
<protein>
    <submittedName>
        <fullName evidence="1">Uncharacterized protein</fullName>
    </submittedName>
</protein>
<dbReference type="AlphaFoldDB" id="J4WA76"/>